<evidence type="ECO:0000313" key="5">
    <source>
        <dbReference type="Proteomes" id="UP000465306"/>
    </source>
</evidence>
<dbReference type="KEGG" id="mku:I2456_12870"/>
<proteinExistence type="predicted"/>
<protein>
    <submittedName>
        <fullName evidence="4">Uncharacterized protein</fullName>
    </submittedName>
</protein>
<accession>A0AAX1JF96</accession>
<reference evidence="3" key="2">
    <citation type="submission" date="2020-02" db="EMBL/GenBank/DDBJ databases">
        <authorList>
            <person name="Matsumoto Y."/>
            <person name="Kinjo T."/>
            <person name="Motooka D."/>
            <person name="Nabeya D."/>
            <person name="Jung N."/>
            <person name="Uechi K."/>
            <person name="Horii T."/>
            <person name="Iida T."/>
            <person name="Fujita J."/>
            <person name="Nakamura S."/>
        </authorList>
    </citation>
    <scope>NUCLEOTIDE SEQUENCE</scope>
    <source>
        <strain evidence="3">JCM 13573</strain>
    </source>
</reference>
<keyword evidence="2" id="KW-0812">Transmembrane</keyword>
<keyword evidence="2" id="KW-0472">Membrane</keyword>
<feature type="region of interest" description="Disordered" evidence="1">
    <location>
        <begin position="34"/>
        <end position="62"/>
    </location>
</feature>
<keyword evidence="5" id="KW-1185">Reference proteome</keyword>
<gene>
    <name evidence="4" type="ORF">I2456_12870</name>
    <name evidence="3" type="ORF">MKUB_24540</name>
</gene>
<reference evidence="4" key="3">
    <citation type="submission" date="2020-11" db="EMBL/GenBank/DDBJ databases">
        <title>Intraspecies plasmid and genomic variation of Mycobacterium kubicae revealed by the complete genome sequences of two clinical isolates.</title>
        <authorList>
            <person name="Hendrix J.R."/>
            <person name="Epperson L.E."/>
            <person name="Honda J.R."/>
            <person name="Strong M."/>
        </authorList>
    </citation>
    <scope>NUCLEOTIDE SEQUENCE</scope>
    <source>
        <strain evidence="4">JCM 13573</strain>
    </source>
</reference>
<sequence>MGLLFRLVELLLMIVPLIGLIFAGLKAISSLNRRSQQRDSDPAPSAPPSGKPGESGDTAAEKRAAHWRAIRRAIDAHSQTDSRWLDYEIDASKLLDFPAMTDMREPSTMRFHKAKLRADLLRPLRAEDLLDDRDAARQYLVAVEDYVTAFAAAEAEAMRKRRSDFSQSEQQRLTRAQNLLRVATDVGATPQERQQAYGLARGELDGLIVLPENTRVAIERGIAGELGT</sequence>
<dbReference type="EMBL" id="CP065047">
    <property type="protein sequence ID" value="QPI40235.1"/>
    <property type="molecule type" value="Genomic_DNA"/>
</dbReference>
<evidence type="ECO:0000313" key="3">
    <source>
        <dbReference type="EMBL" id="GFG64964.1"/>
    </source>
</evidence>
<reference evidence="3 5" key="1">
    <citation type="journal article" date="2019" name="Emerg. Microbes Infect.">
        <title>Comprehensive subspecies identification of 175 nontuberculous mycobacteria species based on 7547 genomic profiles.</title>
        <authorList>
            <person name="Matsumoto Y."/>
            <person name="Kinjo T."/>
            <person name="Motooka D."/>
            <person name="Nabeya D."/>
            <person name="Jung N."/>
            <person name="Uechi K."/>
            <person name="Horii T."/>
            <person name="Iida T."/>
            <person name="Fujita J."/>
            <person name="Nakamura S."/>
        </authorList>
    </citation>
    <scope>NUCLEOTIDE SEQUENCE [LARGE SCALE GENOMIC DNA]</scope>
    <source>
        <strain evidence="3 5">JCM 13573</strain>
    </source>
</reference>
<evidence type="ECO:0000256" key="1">
    <source>
        <dbReference type="SAM" id="MobiDB-lite"/>
    </source>
</evidence>
<dbReference type="Proteomes" id="UP000465306">
    <property type="component" value="Unassembled WGS sequence"/>
</dbReference>
<evidence type="ECO:0000256" key="2">
    <source>
        <dbReference type="SAM" id="Phobius"/>
    </source>
</evidence>
<evidence type="ECO:0000313" key="6">
    <source>
        <dbReference type="Proteomes" id="UP000663583"/>
    </source>
</evidence>
<dbReference type="Proteomes" id="UP000663583">
    <property type="component" value="Chromosome"/>
</dbReference>
<keyword evidence="2" id="KW-1133">Transmembrane helix</keyword>
<name>A0AAX1JF96_9MYCO</name>
<feature type="transmembrane region" description="Helical" evidence="2">
    <location>
        <begin position="6"/>
        <end position="28"/>
    </location>
</feature>
<organism evidence="4 6">
    <name type="scientific">Mycobacterium kubicae</name>
    <dbReference type="NCBI Taxonomy" id="120959"/>
    <lineage>
        <taxon>Bacteria</taxon>
        <taxon>Bacillati</taxon>
        <taxon>Actinomycetota</taxon>
        <taxon>Actinomycetes</taxon>
        <taxon>Mycobacteriales</taxon>
        <taxon>Mycobacteriaceae</taxon>
        <taxon>Mycobacterium</taxon>
        <taxon>Mycobacterium simiae complex</taxon>
    </lineage>
</organism>
<dbReference type="AlphaFoldDB" id="A0AAX1JF96"/>
<dbReference type="RefSeq" id="WP_085074158.1">
    <property type="nucleotide sequence ID" value="NZ_BLKU01000003.1"/>
</dbReference>
<evidence type="ECO:0000313" key="4">
    <source>
        <dbReference type="EMBL" id="QPI40235.1"/>
    </source>
</evidence>
<dbReference type="EMBL" id="BLKU01000003">
    <property type="protein sequence ID" value="GFG64964.1"/>
    <property type="molecule type" value="Genomic_DNA"/>
</dbReference>